<organism evidence="2">
    <name type="scientific">Corethron hystrix</name>
    <dbReference type="NCBI Taxonomy" id="216773"/>
    <lineage>
        <taxon>Eukaryota</taxon>
        <taxon>Sar</taxon>
        <taxon>Stramenopiles</taxon>
        <taxon>Ochrophyta</taxon>
        <taxon>Bacillariophyta</taxon>
        <taxon>Coscinodiscophyceae</taxon>
        <taxon>Corethrophycidae</taxon>
        <taxon>Corethrales</taxon>
        <taxon>Corethraceae</taxon>
        <taxon>Corethron</taxon>
    </lineage>
</organism>
<feature type="signal peptide" evidence="1">
    <location>
        <begin position="1"/>
        <end position="21"/>
    </location>
</feature>
<sequence length="499" mass="56997">MRLSLSFGITICILCIRRSISGTVVDDDRIRDRDITPILGRGYSLFTGGLLSSCWAEIKQTVPTIDYEYDMIEIISSSGSDKYQGVKSKTVENLIMISRHLEMNSYSNEKTETHTESLVGILSVDKYYASFFEGESSLLEEAVTLIQENQYIAFFQSCGPSFIRSIRRSINVVAIFDYESSQRTTNTTDFFKLQENVMLQPGPDIENEKKKFKDVRESKLRITIRATGMGKAMQGSMTPTNLGDYIDVMKTVYKGAQHPDTGLVKGIEVVSFINNPSFQLASNFHLQMDITMCYDDNDRSNEVTCGTEDEVLREQIYVHPMVRKFNTFENAEHVVRIESMVRKRLVTIELFQQCINRLLQLPMNTRNSKLKNHKCVIDSAVRCSERTVQQLLEDLVGDSGGSGEEKYLYSRELSRVRTYIYGYFEPCIIDLSEDMYNIPEGTFQVKHWSTLDNCKEVSCTFEDAHWNGNTCVPSSTISAFINDLNKRLTSEMFCMPKLL</sequence>
<feature type="chain" id="PRO_5030565982" evidence="1">
    <location>
        <begin position="22"/>
        <end position="499"/>
    </location>
</feature>
<dbReference type="AlphaFoldDB" id="A0A7S1BID6"/>
<protein>
    <submittedName>
        <fullName evidence="2">Uncharacterized protein</fullName>
    </submittedName>
</protein>
<keyword evidence="1" id="KW-0732">Signal</keyword>
<name>A0A7S1BID6_9STRA</name>
<accession>A0A7S1BID6</accession>
<evidence type="ECO:0000313" key="2">
    <source>
        <dbReference type="EMBL" id="CAD8887446.1"/>
    </source>
</evidence>
<proteinExistence type="predicted"/>
<evidence type="ECO:0000256" key="1">
    <source>
        <dbReference type="SAM" id="SignalP"/>
    </source>
</evidence>
<reference evidence="2" key="1">
    <citation type="submission" date="2021-01" db="EMBL/GenBank/DDBJ databases">
        <authorList>
            <person name="Corre E."/>
            <person name="Pelletier E."/>
            <person name="Niang G."/>
            <person name="Scheremetjew M."/>
            <person name="Finn R."/>
            <person name="Kale V."/>
            <person name="Holt S."/>
            <person name="Cochrane G."/>
            <person name="Meng A."/>
            <person name="Brown T."/>
            <person name="Cohen L."/>
        </authorList>
    </citation>
    <scope>NUCLEOTIDE SEQUENCE</scope>
    <source>
        <strain evidence="2">308</strain>
    </source>
</reference>
<gene>
    <name evidence="2" type="ORF">CHYS00102_LOCUS14644</name>
</gene>
<dbReference type="EMBL" id="HBFR01020343">
    <property type="protein sequence ID" value="CAD8887446.1"/>
    <property type="molecule type" value="Transcribed_RNA"/>
</dbReference>